<accession>A0A6B2JL15</accession>
<dbReference type="Proteomes" id="UP000474757">
    <property type="component" value="Unassembled WGS sequence"/>
</dbReference>
<proteinExistence type="inferred from homology"/>
<dbReference type="CDD" id="cd01062">
    <property type="entry name" value="RNase_T2_prok"/>
    <property type="match status" value="1"/>
</dbReference>
<dbReference type="Gene3D" id="3.90.730.10">
    <property type="entry name" value="Ribonuclease T2-like"/>
    <property type="match status" value="1"/>
</dbReference>
<reference evidence="3 4" key="1">
    <citation type="submission" date="2020-02" db="EMBL/GenBank/DDBJ databases">
        <title>Pseudoroseicyclus tamarix, sp. nov., isolated from offshore sediment of a Tamarix chinensis forest.</title>
        <authorList>
            <person name="Gai Y."/>
        </authorList>
    </citation>
    <scope>NUCLEOTIDE SEQUENCE [LARGE SCALE GENOMIC DNA]</scope>
    <source>
        <strain evidence="3 4">CLL3-39</strain>
    </source>
</reference>
<protein>
    <submittedName>
        <fullName evidence="3">Ribonuclease T2</fullName>
    </submittedName>
</protein>
<dbReference type="InterPro" id="IPR001568">
    <property type="entry name" value="RNase_T2-like"/>
</dbReference>
<dbReference type="PANTHER" id="PTHR11240:SF22">
    <property type="entry name" value="RIBONUCLEASE T2"/>
    <property type="match status" value="1"/>
</dbReference>
<evidence type="ECO:0000256" key="2">
    <source>
        <dbReference type="RuleBase" id="RU004328"/>
    </source>
</evidence>
<evidence type="ECO:0000313" key="4">
    <source>
        <dbReference type="Proteomes" id="UP000474757"/>
    </source>
</evidence>
<dbReference type="GO" id="GO:0006401">
    <property type="term" value="P:RNA catabolic process"/>
    <property type="evidence" value="ECO:0007669"/>
    <property type="project" value="TreeGrafter"/>
</dbReference>
<evidence type="ECO:0000313" key="3">
    <source>
        <dbReference type="EMBL" id="NDV02231.1"/>
    </source>
</evidence>
<dbReference type="RefSeq" id="WP_163894970.1">
    <property type="nucleotide sequence ID" value="NZ_JAAFYS010000003.1"/>
</dbReference>
<comment type="similarity">
    <text evidence="1 2">Belongs to the RNase T2 family.</text>
</comment>
<dbReference type="Pfam" id="PF00445">
    <property type="entry name" value="Ribonuclease_T2"/>
    <property type="match status" value="1"/>
</dbReference>
<dbReference type="InterPro" id="IPR018188">
    <property type="entry name" value="RNase_T2_His_AS_1"/>
</dbReference>
<dbReference type="GO" id="GO:0003723">
    <property type="term" value="F:RNA binding"/>
    <property type="evidence" value="ECO:0007669"/>
    <property type="project" value="InterPro"/>
</dbReference>
<dbReference type="EMBL" id="JAAGAB010000003">
    <property type="protein sequence ID" value="NDV02231.1"/>
    <property type="molecule type" value="Genomic_DNA"/>
</dbReference>
<comment type="caution">
    <text evidence="3">The sequence shown here is derived from an EMBL/GenBank/DDBJ whole genome shotgun (WGS) entry which is preliminary data.</text>
</comment>
<dbReference type="GO" id="GO:0033897">
    <property type="term" value="F:ribonuclease T2 activity"/>
    <property type="evidence" value="ECO:0007669"/>
    <property type="project" value="InterPro"/>
</dbReference>
<sequence length="208" mass="22574">MPLGRALAALWLATPAGAEGVAGVFDYYVLSLSWSPSWCHLEGEERGSPQCEGARAFVLHGLWPQYERGWPDYCETSERGPSRAQTAAREGLYGDDDAAYYQWRKHGVCSGLGAEAFYDLSAEAFGRVALPEVLTGLGRAVTLPAELVEEAFLEANPALEPDGVTITCKSGMIQEVRVCLTRDLAFRRCGADVIRDCTLDDALMLPPG</sequence>
<dbReference type="InterPro" id="IPR036430">
    <property type="entry name" value="RNase_T2-like_sf"/>
</dbReference>
<dbReference type="InterPro" id="IPR039378">
    <property type="entry name" value="RNase_T2_prok"/>
</dbReference>
<dbReference type="PROSITE" id="PS00530">
    <property type="entry name" value="RNASE_T2_1"/>
    <property type="match status" value="1"/>
</dbReference>
<organism evidence="3 4">
    <name type="scientific">Pseudoroseicyclus tamaricis</name>
    <dbReference type="NCBI Taxonomy" id="2705421"/>
    <lineage>
        <taxon>Bacteria</taxon>
        <taxon>Pseudomonadati</taxon>
        <taxon>Pseudomonadota</taxon>
        <taxon>Alphaproteobacteria</taxon>
        <taxon>Rhodobacterales</taxon>
        <taxon>Paracoccaceae</taxon>
        <taxon>Pseudoroseicyclus</taxon>
    </lineage>
</organism>
<gene>
    <name evidence="3" type="ORF">GZA08_14770</name>
</gene>
<evidence type="ECO:0000256" key="1">
    <source>
        <dbReference type="ARBA" id="ARBA00007469"/>
    </source>
</evidence>
<dbReference type="SUPFAM" id="SSF55895">
    <property type="entry name" value="Ribonuclease Rh-like"/>
    <property type="match status" value="1"/>
</dbReference>
<dbReference type="PANTHER" id="PTHR11240">
    <property type="entry name" value="RIBONUCLEASE T2"/>
    <property type="match status" value="1"/>
</dbReference>
<keyword evidence="4" id="KW-1185">Reference proteome</keyword>
<name>A0A6B2JL15_9RHOB</name>
<dbReference type="AlphaFoldDB" id="A0A6B2JL15"/>